<keyword evidence="2" id="KW-1185">Reference proteome</keyword>
<protein>
    <submittedName>
        <fullName evidence="1">Uncharacterized protein</fullName>
    </submittedName>
</protein>
<accession>A0AAN8SWT8</accession>
<dbReference type="EMBL" id="JBANQN010000011">
    <property type="protein sequence ID" value="KAK6775935.1"/>
    <property type="molecule type" value="Genomic_DNA"/>
</dbReference>
<sequence length="24" mass="2850">MLNKCITLHIHCVETKLMVDCYKN</sequence>
<dbReference type="Proteomes" id="UP001371456">
    <property type="component" value="Unassembled WGS sequence"/>
</dbReference>
<comment type="caution">
    <text evidence="1">The sequence shown here is derived from an EMBL/GenBank/DDBJ whole genome shotgun (WGS) entry which is preliminary data.</text>
</comment>
<name>A0AAN8SWT8_SOLBU</name>
<proteinExistence type="predicted"/>
<reference evidence="1 2" key="1">
    <citation type="submission" date="2024-02" db="EMBL/GenBank/DDBJ databases">
        <title>de novo genome assembly of Solanum bulbocastanum strain 11H21.</title>
        <authorList>
            <person name="Hosaka A.J."/>
        </authorList>
    </citation>
    <scope>NUCLEOTIDE SEQUENCE [LARGE SCALE GENOMIC DNA]</scope>
    <source>
        <tissue evidence="1">Young leaves</tissue>
    </source>
</reference>
<gene>
    <name evidence="1" type="ORF">RDI58_026936</name>
</gene>
<organism evidence="1 2">
    <name type="scientific">Solanum bulbocastanum</name>
    <name type="common">Wild potato</name>
    <dbReference type="NCBI Taxonomy" id="147425"/>
    <lineage>
        <taxon>Eukaryota</taxon>
        <taxon>Viridiplantae</taxon>
        <taxon>Streptophyta</taxon>
        <taxon>Embryophyta</taxon>
        <taxon>Tracheophyta</taxon>
        <taxon>Spermatophyta</taxon>
        <taxon>Magnoliopsida</taxon>
        <taxon>eudicotyledons</taxon>
        <taxon>Gunneridae</taxon>
        <taxon>Pentapetalae</taxon>
        <taxon>asterids</taxon>
        <taxon>lamiids</taxon>
        <taxon>Solanales</taxon>
        <taxon>Solanaceae</taxon>
        <taxon>Solanoideae</taxon>
        <taxon>Solaneae</taxon>
        <taxon>Solanum</taxon>
    </lineage>
</organism>
<evidence type="ECO:0000313" key="2">
    <source>
        <dbReference type="Proteomes" id="UP001371456"/>
    </source>
</evidence>
<dbReference type="AlphaFoldDB" id="A0AAN8SWT8"/>
<evidence type="ECO:0000313" key="1">
    <source>
        <dbReference type="EMBL" id="KAK6775935.1"/>
    </source>
</evidence>